<evidence type="ECO:0000313" key="1">
    <source>
        <dbReference type="EMBL" id="TGY76722.1"/>
    </source>
</evidence>
<dbReference type="EMBL" id="SRYD01000001">
    <property type="protein sequence ID" value="TGY76722.1"/>
    <property type="molecule type" value="Genomic_DNA"/>
</dbReference>
<gene>
    <name evidence="1" type="ORF">E5333_00255</name>
</gene>
<accession>A0A4S1ZKF6</accession>
<comment type="caution">
    <text evidence="1">The sequence shown here is derived from an EMBL/GenBank/DDBJ whole genome shotgun (WGS) entry which is preliminary data.</text>
</comment>
<organism evidence="1 2">
    <name type="scientific">Muribaculum intestinale</name>
    <dbReference type="NCBI Taxonomy" id="1796646"/>
    <lineage>
        <taxon>Bacteria</taxon>
        <taxon>Pseudomonadati</taxon>
        <taxon>Bacteroidota</taxon>
        <taxon>Bacteroidia</taxon>
        <taxon>Bacteroidales</taxon>
        <taxon>Muribaculaceae</taxon>
        <taxon>Muribaculum</taxon>
    </lineage>
</organism>
<dbReference type="Proteomes" id="UP000306630">
    <property type="component" value="Unassembled WGS sequence"/>
</dbReference>
<sequence length="286" mass="30618">MSMTIIDNFSLKGKSFMDGRQSVATLAALKAVPETDIPDGFRAYCTATRLWYEYNSANSVDATLGRWRGINSSTDARTDAKIKAAVTDKLGKPNGIAVLDDTGQINAQYLPAYVDDIIDLEGFVSSVTATAVTNNGAAANAEYTHVWYDTANKRIVTNRGSGTPYYYWAAGEIDEEGVVAGRFRRVMYPGGVPMKSKIYVNVAEGKIYRWSGSAMVEISKSLALGAVEGTGNVVTNIKVENGVIKPVKSTKMATEASVTALGTRVTALENAEPDSIPTADIVALFA</sequence>
<dbReference type="AlphaFoldDB" id="A0A4S1ZKF6"/>
<name>A0A4S1ZKF6_9BACT</name>
<dbReference type="RefSeq" id="WP_135957258.1">
    <property type="nucleotide sequence ID" value="NZ_CAOTTR010000052.1"/>
</dbReference>
<evidence type="ECO:0000313" key="2">
    <source>
        <dbReference type="Proteomes" id="UP000306630"/>
    </source>
</evidence>
<proteinExistence type="predicted"/>
<reference evidence="1 2" key="1">
    <citation type="submission" date="2019-04" db="EMBL/GenBank/DDBJ databases">
        <title>Microbes associate with the intestines of laboratory mice.</title>
        <authorList>
            <person name="Navarre W."/>
            <person name="Wong E."/>
            <person name="Huang K."/>
            <person name="Tropini C."/>
            <person name="Ng K."/>
            <person name="Yu B."/>
        </authorList>
    </citation>
    <scope>NUCLEOTIDE SEQUENCE [LARGE SCALE GENOMIC DNA]</scope>
    <source>
        <strain evidence="1 2">NM06_A21</strain>
    </source>
</reference>
<protein>
    <submittedName>
        <fullName evidence="1">Uncharacterized protein</fullName>
    </submittedName>
</protein>